<evidence type="ECO:0000313" key="10">
    <source>
        <dbReference type="Proteomes" id="UP001153387"/>
    </source>
</evidence>
<feature type="domain" description="HTH luxR-type" evidence="7">
    <location>
        <begin position="175"/>
        <end position="240"/>
    </location>
</feature>
<comment type="caution">
    <text evidence="9">The sequence shown here is derived from an EMBL/GenBank/DDBJ whole genome shotgun (WGS) entry which is preliminary data.</text>
</comment>
<dbReference type="PROSITE" id="PS50043">
    <property type="entry name" value="HTH_LUXR_2"/>
    <property type="match status" value="1"/>
</dbReference>
<name>A0A9X4KKS2_9BACL</name>
<organism evidence="9 10">
    <name type="scientific">Cohnella ginsengisoli</name>
    <dbReference type="NCBI Taxonomy" id="425004"/>
    <lineage>
        <taxon>Bacteria</taxon>
        <taxon>Bacillati</taxon>
        <taxon>Bacillota</taxon>
        <taxon>Bacilli</taxon>
        <taxon>Bacillales</taxon>
        <taxon>Paenibacillaceae</taxon>
        <taxon>Cohnella</taxon>
    </lineage>
</organism>
<dbReference type="Pfam" id="PF00196">
    <property type="entry name" value="GerE"/>
    <property type="match status" value="1"/>
</dbReference>
<dbReference type="PANTHER" id="PTHR43214">
    <property type="entry name" value="TWO-COMPONENT RESPONSE REGULATOR"/>
    <property type="match status" value="1"/>
</dbReference>
<dbReference type="CDD" id="cd17535">
    <property type="entry name" value="REC_NarL-like"/>
    <property type="match status" value="1"/>
</dbReference>
<dbReference type="CDD" id="cd06170">
    <property type="entry name" value="LuxR_C_like"/>
    <property type="match status" value="1"/>
</dbReference>
<dbReference type="SMART" id="SM00421">
    <property type="entry name" value="HTH_LUXR"/>
    <property type="match status" value="1"/>
</dbReference>
<feature type="compositionally biased region" description="Gly residues" evidence="6">
    <location>
        <begin position="149"/>
        <end position="166"/>
    </location>
</feature>
<feature type="modified residue" description="4-aspartylphosphate" evidence="5">
    <location>
        <position position="53"/>
    </location>
</feature>
<evidence type="ECO:0000256" key="1">
    <source>
        <dbReference type="ARBA" id="ARBA00022553"/>
    </source>
</evidence>
<dbReference type="Gene3D" id="3.40.50.2300">
    <property type="match status" value="1"/>
</dbReference>
<evidence type="ECO:0000256" key="3">
    <source>
        <dbReference type="ARBA" id="ARBA00023125"/>
    </source>
</evidence>
<evidence type="ECO:0000256" key="5">
    <source>
        <dbReference type="PROSITE-ProRule" id="PRU00169"/>
    </source>
</evidence>
<dbReference type="GO" id="GO:0003677">
    <property type="term" value="F:DNA binding"/>
    <property type="evidence" value="ECO:0007669"/>
    <property type="project" value="UniProtKB-KW"/>
</dbReference>
<dbReference type="EMBL" id="JAPDHZ010000006">
    <property type="protein sequence ID" value="MDG0794084.1"/>
    <property type="molecule type" value="Genomic_DNA"/>
</dbReference>
<gene>
    <name evidence="9" type="ORF">OMP38_27080</name>
</gene>
<protein>
    <submittedName>
        <fullName evidence="9">Response regulator transcription factor</fullName>
    </submittedName>
</protein>
<keyword evidence="4" id="KW-0804">Transcription</keyword>
<dbReference type="PROSITE" id="PS50110">
    <property type="entry name" value="RESPONSE_REGULATORY"/>
    <property type="match status" value="1"/>
</dbReference>
<feature type="domain" description="Response regulatory" evidence="8">
    <location>
        <begin position="2"/>
        <end position="118"/>
    </location>
</feature>
<accession>A0A9X4KKS2</accession>
<dbReference type="SUPFAM" id="SSF46894">
    <property type="entry name" value="C-terminal effector domain of the bipartite response regulators"/>
    <property type="match status" value="1"/>
</dbReference>
<dbReference type="Proteomes" id="UP001153387">
    <property type="component" value="Unassembled WGS sequence"/>
</dbReference>
<evidence type="ECO:0000256" key="4">
    <source>
        <dbReference type="ARBA" id="ARBA00023163"/>
    </source>
</evidence>
<dbReference type="InterPro" id="IPR011006">
    <property type="entry name" value="CheY-like_superfamily"/>
</dbReference>
<keyword evidence="3" id="KW-0238">DNA-binding</keyword>
<keyword evidence="1 5" id="KW-0597">Phosphoprotein</keyword>
<feature type="region of interest" description="Disordered" evidence="6">
    <location>
        <begin position="144"/>
        <end position="169"/>
    </location>
</feature>
<dbReference type="InterPro" id="IPR058245">
    <property type="entry name" value="NreC/VraR/RcsB-like_REC"/>
</dbReference>
<evidence type="ECO:0000259" key="8">
    <source>
        <dbReference type="PROSITE" id="PS50110"/>
    </source>
</evidence>
<dbReference type="GO" id="GO:0000160">
    <property type="term" value="P:phosphorelay signal transduction system"/>
    <property type="evidence" value="ECO:0007669"/>
    <property type="project" value="InterPro"/>
</dbReference>
<keyword evidence="10" id="KW-1185">Reference proteome</keyword>
<dbReference type="Pfam" id="PF00072">
    <property type="entry name" value="Response_reg"/>
    <property type="match status" value="1"/>
</dbReference>
<evidence type="ECO:0000313" key="9">
    <source>
        <dbReference type="EMBL" id="MDG0794084.1"/>
    </source>
</evidence>
<proteinExistence type="predicted"/>
<dbReference type="RefSeq" id="WP_277567856.1">
    <property type="nucleotide sequence ID" value="NZ_JAPDHZ010000006.1"/>
</dbReference>
<dbReference type="InterPro" id="IPR000792">
    <property type="entry name" value="Tscrpt_reg_LuxR_C"/>
</dbReference>
<evidence type="ECO:0000256" key="2">
    <source>
        <dbReference type="ARBA" id="ARBA00023015"/>
    </source>
</evidence>
<evidence type="ECO:0000259" key="7">
    <source>
        <dbReference type="PROSITE" id="PS50043"/>
    </source>
</evidence>
<keyword evidence="2" id="KW-0805">Transcription regulation</keyword>
<dbReference type="PRINTS" id="PR00038">
    <property type="entry name" value="HTHLUXR"/>
</dbReference>
<dbReference type="SMART" id="SM00448">
    <property type="entry name" value="REC"/>
    <property type="match status" value="1"/>
</dbReference>
<dbReference type="AlphaFoldDB" id="A0A9X4KKS2"/>
<reference evidence="9 10" key="1">
    <citation type="submission" date="2022-10" db="EMBL/GenBank/DDBJ databases">
        <title>Comparative genomic analysis of Cohnella hashimotonis sp. nov., isolated from the International Space Station.</title>
        <authorList>
            <person name="Simpson A."/>
            <person name="Venkateswaran K."/>
        </authorList>
    </citation>
    <scope>NUCLEOTIDE SEQUENCE [LARGE SCALE GENOMIC DNA]</scope>
    <source>
        <strain evidence="9 10">DSM 18997</strain>
    </source>
</reference>
<dbReference type="InterPro" id="IPR039420">
    <property type="entry name" value="WalR-like"/>
</dbReference>
<evidence type="ECO:0000256" key="6">
    <source>
        <dbReference type="SAM" id="MobiDB-lite"/>
    </source>
</evidence>
<dbReference type="GO" id="GO:0006355">
    <property type="term" value="P:regulation of DNA-templated transcription"/>
    <property type="evidence" value="ECO:0007669"/>
    <property type="project" value="InterPro"/>
</dbReference>
<dbReference type="InterPro" id="IPR001789">
    <property type="entry name" value="Sig_transdc_resp-reg_receiver"/>
</dbReference>
<dbReference type="InterPro" id="IPR016032">
    <property type="entry name" value="Sig_transdc_resp-reg_C-effctor"/>
</dbReference>
<dbReference type="SUPFAM" id="SSF52172">
    <property type="entry name" value="CheY-like"/>
    <property type="match status" value="1"/>
</dbReference>
<sequence length="245" mass="26199">MRIIIAEDHPMFRSGVRGLLATTDDLEVVGEAADGEEAVRIAGELLPELVLMDIRMPGLNGIEATRLIRERYPRTEVLILSMHSDDQSVFTAMRAGAKGYVLKDADEEELLQSIRMVGSGRAVFGTGIAERMMQYFAAHAGSAGDGPSAAGGGSGNGGGDGAGGRSGTDWRQLAASDTFSGLTRREAEILARIASGDTNAQIAERLFISAKTVANHVSTILSKLQVLDRHEARKLVERSRPPERP</sequence>